<dbReference type="OrthoDB" id="8482304at2"/>
<dbReference type="SUPFAM" id="SSF46894">
    <property type="entry name" value="C-terminal effector domain of the bipartite response regulators"/>
    <property type="match status" value="1"/>
</dbReference>
<feature type="region of interest" description="Disordered" evidence="4">
    <location>
        <begin position="70"/>
        <end position="101"/>
    </location>
</feature>
<dbReference type="InterPro" id="IPR036388">
    <property type="entry name" value="WH-like_DNA-bd_sf"/>
</dbReference>
<dbReference type="Pfam" id="PF00196">
    <property type="entry name" value="GerE"/>
    <property type="match status" value="1"/>
</dbReference>
<reference evidence="6 7" key="1">
    <citation type="submission" date="2019-05" db="EMBL/GenBank/DDBJ databases">
        <title>Comparative genomics and metabolomics analyses of clavulanic acid producing Streptomyces species provides insight into specialized metabolism and evolution of beta-lactam biosynthetic gene clusters.</title>
        <authorList>
            <person name="Moore M.A."/>
            <person name="Cruz-Morales P."/>
            <person name="Barona Gomez F."/>
            <person name="Kapil T."/>
        </authorList>
    </citation>
    <scope>NUCLEOTIDE SEQUENCE [LARGE SCALE GENOMIC DNA]</scope>
    <source>
        <strain evidence="6 7">NRRL 5741</strain>
    </source>
</reference>
<dbReference type="PROSITE" id="PS50043">
    <property type="entry name" value="HTH_LUXR_2"/>
    <property type="match status" value="1"/>
</dbReference>
<dbReference type="Gene3D" id="1.10.10.10">
    <property type="entry name" value="Winged helix-like DNA-binding domain superfamily/Winged helix DNA-binding domain"/>
    <property type="match status" value="1"/>
</dbReference>
<keyword evidence="7" id="KW-1185">Reference proteome</keyword>
<dbReference type="SUPFAM" id="SSF48452">
    <property type="entry name" value="TPR-like"/>
    <property type="match status" value="1"/>
</dbReference>
<dbReference type="Proteomes" id="UP000419138">
    <property type="component" value="Unassembled WGS sequence"/>
</dbReference>
<dbReference type="Gene3D" id="1.25.40.10">
    <property type="entry name" value="Tetratricopeptide repeat domain"/>
    <property type="match status" value="1"/>
</dbReference>
<dbReference type="InterPro" id="IPR000792">
    <property type="entry name" value="Tscrpt_reg_LuxR_C"/>
</dbReference>
<evidence type="ECO:0000313" key="7">
    <source>
        <dbReference type="Proteomes" id="UP000419138"/>
    </source>
</evidence>
<keyword evidence="3" id="KW-0804">Transcription</keyword>
<dbReference type="GO" id="GO:0006355">
    <property type="term" value="P:regulation of DNA-templated transcription"/>
    <property type="evidence" value="ECO:0007669"/>
    <property type="project" value="InterPro"/>
</dbReference>
<evidence type="ECO:0000259" key="5">
    <source>
        <dbReference type="PROSITE" id="PS50043"/>
    </source>
</evidence>
<comment type="caution">
    <text evidence="6">The sequence shown here is derived from an EMBL/GenBank/DDBJ whole genome shotgun (WGS) entry which is preliminary data.</text>
</comment>
<feature type="compositionally biased region" description="Low complexity" evidence="4">
    <location>
        <begin position="70"/>
        <end position="85"/>
    </location>
</feature>
<evidence type="ECO:0000256" key="4">
    <source>
        <dbReference type="SAM" id="MobiDB-lite"/>
    </source>
</evidence>
<dbReference type="AlphaFoldDB" id="A0A646KJ24"/>
<keyword evidence="1" id="KW-0805">Transcription regulation</keyword>
<protein>
    <submittedName>
        <fullName evidence="6">LuxR family transcriptional regulator</fullName>
    </submittedName>
</protein>
<gene>
    <name evidence="6" type="ORF">FF041_18230</name>
</gene>
<evidence type="ECO:0000313" key="6">
    <source>
        <dbReference type="EMBL" id="MQT02070.1"/>
    </source>
</evidence>
<evidence type="ECO:0000256" key="1">
    <source>
        <dbReference type="ARBA" id="ARBA00023015"/>
    </source>
</evidence>
<dbReference type="GO" id="GO:0003677">
    <property type="term" value="F:DNA binding"/>
    <property type="evidence" value="ECO:0007669"/>
    <property type="project" value="UniProtKB-KW"/>
</dbReference>
<feature type="domain" description="HTH luxR-type" evidence="5">
    <location>
        <begin position="887"/>
        <end position="949"/>
    </location>
</feature>
<organism evidence="6 7">
    <name type="scientific">Streptomyces jumonjinensis</name>
    <dbReference type="NCBI Taxonomy" id="1945"/>
    <lineage>
        <taxon>Bacteria</taxon>
        <taxon>Bacillati</taxon>
        <taxon>Actinomycetota</taxon>
        <taxon>Actinomycetes</taxon>
        <taxon>Kitasatosporales</taxon>
        <taxon>Streptomycetaceae</taxon>
        <taxon>Streptomyces</taxon>
    </lineage>
</organism>
<evidence type="ECO:0000256" key="3">
    <source>
        <dbReference type="ARBA" id="ARBA00023163"/>
    </source>
</evidence>
<dbReference type="InterPro" id="IPR027417">
    <property type="entry name" value="P-loop_NTPase"/>
</dbReference>
<dbReference type="SUPFAM" id="SSF52540">
    <property type="entry name" value="P-loop containing nucleoside triphosphate hydrolases"/>
    <property type="match status" value="1"/>
</dbReference>
<dbReference type="PANTHER" id="PTHR44688">
    <property type="entry name" value="DNA-BINDING TRANSCRIPTIONAL ACTIVATOR DEVR_DOSR"/>
    <property type="match status" value="1"/>
</dbReference>
<dbReference type="InterPro" id="IPR016032">
    <property type="entry name" value="Sig_transdc_resp-reg_C-effctor"/>
</dbReference>
<dbReference type="InterPro" id="IPR011990">
    <property type="entry name" value="TPR-like_helical_dom_sf"/>
</dbReference>
<dbReference type="EMBL" id="VCLA01000145">
    <property type="protein sequence ID" value="MQT02070.1"/>
    <property type="molecule type" value="Genomic_DNA"/>
</dbReference>
<dbReference type="CDD" id="cd06170">
    <property type="entry name" value="LuxR_C_like"/>
    <property type="match status" value="1"/>
</dbReference>
<keyword evidence="2" id="KW-0238">DNA-binding</keyword>
<dbReference type="PANTHER" id="PTHR44688:SF16">
    <property type="entry name" value="DNA-BINDING TRANSCRIPTIONAL ACTIVATOR DEVR_DOSR"/>
    <property type="match status" value="1"/>
</dbReference>
<name>A0A646KJ24_STRJU</name>
<evidence type="ECO:0000256" key="2">
    <source>
        <dbReference type="ARBA" id="ARBA00023125"/>
    </source>
</evidence>
<dbReference type="PRINTS" id="PR00038">
    <property type="entry name" value="HTHLUXR"/>
</dbReference>
<sequence length="949" mass="100142">MSPNSRSLPQVRGREPQLAQISANLRSVTSARRSKVLLLEAAPGAGKTRLLREAVGIAGRNGFTVVDGASAGPDAAPGAAPAPVGTRPHPPGAAEGGCHDPGASSAIETARAWLRDDAERVRAIVALDDLHLAGLPALTALCDLIVALSARPILWLLAFAPDGDAAPYEPVKSCLRELRGRLPVEPVRELGPLSGDALTRLVADCTGAVPGPALLALAESVNSTPRTVIELVRGLVEDGDICVVDGTSRLQPGSPGSAPAGAGVCTPALVPKRFSALVQKDLRSLSGPTMKALRLAAVLGSPFAPEDLSAMLGEAPVGLLTAVDEAVNRGLLVCGEHDLAFRGEPIWRVLLDSVPPPVCALLRRQAAEMLLSRPDGVERAALQLVHIAQPGDVAELRIIAEGSQRLLAADPSTAASLATRCMELLPPGQPERVRLAKTAVEAFTRVGDLDRAISLAKDTIDGAARLPAPWPAALAGDIAALRASMSTALLLLGNARMARRAAADALAAQKGGVQHSGAVITHLAASYLTGDSTAVERARKIRGAPDRHPPAVRVGAMTVHAFDQWCDGRVGDAVGSLRQAVALDHGSEEVQPFDPRWFLAFALTRTDEYEEAEAVVQSAAPTAAAGAGTLAAALPAVLRAPLHLAQGRLDEAEEAARVGVGMDGPYVPMLAPQAWLVLARVALRRGAFTQAGDYLKILDKDFPQRDASSPWRAPRLLLKAQSAEAQADSRAAMEVLAEIWAQAGALRELVLDDPAAAAWCVRCALAADMPDIAQLVVDTTEHLRTHNRRVPSVLAVALHARALAEGDADAVARAGRLHRNPWAQAAAAEDHAGLLLDHGDHERAIGELDRAMSAYGTLGGERDAARVRARLRRLGVRRRHWTHAKRPVSGWESLTKTERMVAELVAGGLTNQQAARRLFISPHTVGFHLRQIYRKLGIRSRTALIRFRA</sequence>
<dbReference type="SMART" id="SM00421">
    <property type="entry name" value="HTH_LUXR"/>
    <property type="match status" value="1"/>
</dbReference>
<proteinExistence type="predicted"/>
<accession>A0A646KJ24</accession>